<dbReference type="AlphaFoldDB" id="A0AA88I963"/>
<dbReference type="GO" id="GO:0051260">
    <property type="term" value="P:protein homooligomerization"/>
    <property type="evidence" value="ECO:0007669"/>
    <property type="project" value="InterPro"/>
</dbReference>
<dbReference type="PANTHER" id="PTHR11145:SF8">
    <property type="entry name" value="RE57120P"/>
    <property type="match status" value="1"/>
</dbReference>
<accession>A0AA88I963</accession>
<sequence length="105" mass="11442">MSEKTVTGHEIPSCDQKTVIKGNPSQYVKLNVGGSLFYTTIGTLIKNDTMLRAMFSGRMEVLTDSEGDVLFIENVLGNKTEEFKKTLGKRLVVDGVKLCGISPDG</sequence>
<dbReference type="PANTHER" id="PTHR11145">
    <property type="entry name" value="BTB/POZ DOMAIN-CONTAINING ADAPTER FOR CUL3-MEDIATED RHOA DEGRADATION PROTEIN FAMILY MEMBER"/>
    <property type="match status" value="1"/>
</dbReference>
<comment type="caution">
    <text evidence="2">The sequence shown here is derived from an EMBL/GenBank/DDBJ whole genome shotgun (WGS) entry which is preliminary data.</text>
</comment>
<dbReference type="Pfam" id="PF02214">
    <property type="entry name" value="BTB_2"/>
    <property type="match status" value="1"/>
</dbReference>
<protein>
    <recommendedName>
        <fullName evidence="1">Potassium channel tetramerisation-type BTB domain-containing protein</fullName>
    </recommendedName>
</protein>
<dbReference type="EMBL" id="JAVRJZ010000004">
    <property type="protein sequence ID" value="KAK2723799.1"/>
    <property type="molecule type" value="Genomic_DNA"/>
</dbReference>
<organism evidence="2 3">
    <name type="scientific">Artemia franciscana</name>
    <name type="common">Brine shrimp</name>
    <name type="synonym">Artemia sanfranciscana</name>
    <dbReference type="NCBI Taxonomy" id="6661"/>
    <lineage>
        <taxon>Eukaryota</taxon>
        <taxon>Metazoa</taxon>
        <taxon>Ecdysozoa</taxon>
        <taxon>Arthropoda</taxon>
        <taxon>Crustacea</taxon>
        <taxon>Branchiopoda</taxon>
        <taxon>Anostraca</taxon>
        <taxon>Artemiidae</taxon>
        <taxon>Artemia</taxon>
    </lineage>
</organism>
<evidence type="ECO:0000313" key="2">
    <source>
        <dbReference type="EMBL" id="KAK2723799.1"/>
    </source>
</evidence>
<feature type="domain" description="Potassium channel tetramerisation-type BTB" evidence="1">
    <location>
        <begin position="28"/>
        <end position="71"/>
    </location>
</feature>
<reference evidence="2" key="1">
    <citation type="submission" date="2023-07" db="EMBL/GenBank/DDBJ databases">
        <title>Chromosome-level genome assembly of Artemia franciscana.</title>
        <authorList>
            <person name="Jo E."/>
        </authorList>
    </citation>
    <scope>NUCLEOTIDE SEQUENCE</scope>
    <source>
        <tissue evidence="2">Whole body</tissue>
    </source>
</reference>
<dbReference type="Proteomes" id="UP001187531">
    <property type="component" value="Unassembled WGS sequence"/>
</dbReference>
<evidence type="ECO:0000313" key="3">
    <source>
        <dbReference type="Proteomes" id="UP001187531"/>
    </source>
</evidence>
<name>A0AA88I963_ARTSF</name>
<dbReference type="InterPro" id="IPR003131">
    <property type="entry name" value="T1-type_BTB"/>
</dbReference>
<dbReference type="InterPro" id="IPR045068">
    <property type="entry name" value="BACURD1-3"/>
</dbReference>
<dbReference type="Gene3D" id="3.30.710.10">
    <property type="entry name" value="Potassium Channel Kv1.1, Chain A"/>
    <property type="match status" value="1"/>
</dbReference>
<dbReference type="InterPro" id="IPR011333">
    <property type="entry name" value="SKP1/BTB/POZ_sf"/>
</dbReference>
<proteinExistence type="predicted"/>
<keyword evidence="3" id="KW-1185">Reference proteome</keyword>
<evidence type="ECO:0000259" key="1">
    <source>
        <dbReference type="Pfam" id="PF02214"/>
    </source>
</evidence>
<dbReference type="SUPFAM" id="SSF54695">
    <property type="entry name" value="POZ domain"/>
    <property type="match status" value="1"/>
</dbReference>
<gene>
    <name evidence="2" type="ORF">QYM36_002218</name>
</gene>